<evidence type="ECO:0000256" key="1">
    <source>
        <dbReference type="SAM" id="MobiDB-lite"/>
    </source>
</evidence>
<accession>A0A8S1B4D9</accession>
<reference evidence="2 3" key="1">
    <citation type="submission" date="2020-04" db="EMBL/GenBank/DDBJ databases">
        <authorList>
            <person name="Wallbank WR R."/>
            <person name="Pardo Diaz C."/>
            <person name="Kozak K."/>
            <person name="Martin S."/>
            <person name="Jiggins C."/>
            <person name="Moest M."/>
            <person name="Warren A I."/>
            <person name="Byers J.R.P. K."/>
            <person name="Montejo-Kovacevich G."/>
            <person name="Yen C E."/>
        </authorList>
    </citation>
    <scope>NUCLEOTIDE SEQUENCE [LARGE SCALE GENOMIC DNA]</scope>
</reference>
<feature type="region of interest" description="Disordered" evidence="1">
    <location>
        <begin position="108"/>
        <end position="158"/>
    </location>
</feature>
<feature type="compositionally biased region" description="Pro residues" evidence="1">
    <location>
        <begin position="108"/>
        <end position="128"/>
    </location>
</feature>
<proteinExistence type="predicted"/>
<gene>
    <name evidence="2" type="ORF">APLA_LOCUS14676</name>
</gene>
<dbReference type="EMBL" id="CADEBD010000422">
    <property type="protein sequence ID" value="CAB3254359.1"/>
    <property type="molecule type" value="Genomic_DNA"/>
</dbReference>
<dbReference type="AlphaFoldDB" id="A0A8S1B4D9"/>
<organism evidence="2 3">
    <name type="scientific">Arctia plantaginis</name>
    <name type="common">Wood tiger moth</name>
    <name type="synonym">Phalaena plantaginis</name>
    <dbReference type="NCBI Taxonomy" id="874455"/>
    <lineage>
        <taxon>Eukaryota</taxon>
        <taxon>Metazoa</taxon>
        <taxon>Ecdysozoa</taxon>
        <taxon>Arthropoda</taxon>
        <taxon>Hexapoda</taxon>
        <taxon>Insecta</taxon>
        <taxon>Pterygota</taxon>
        <taxon>Neoptera</taxon>
        <taxon>Endopterygota</taxon>
        <taxon>Lepidoptera</taxon>
        <taxon>Glossata</taxon>
        <taxon>Ditrysia</taxon>
        <taxon>Noctuoidea</taxon>
        <taxon>Erebidae</taxon>
        <taxon>Arctiinae</taxon>
        <taxon>Arctia</taxon>
    </lineage>
</organism>
<name>A0A8S1B4D9_ARCPL</name>
<feature type="region of interest" description="Disordered" evidence="1">
    <location>
        <begin position="1"/>
        <end position="40"/>
    </location>
</feature>
<feature type="compositionally biased region" description="Basic and acidic residues" evidence="1">
    <location>
        <begin position="277"/>
        <end position="292"/>
    </location>
</feature>
<comment type="caution">
    <text evidence="2">The sequence shown here is derived from an EMBL/GenBank/DDBJ whole genome shotgun (WGS) entry which is preliminary data.</text>
</comment>
<evidence type="ECO:0000313" key="3">
    <source>
        <dbReference type="Proteomes" id="UP000494256"/>
    </source>
</evidence>
<sequence length="442" mass="46429">MSSSDSEGGKIPFLLRRDPFRPKGSLRRTPPGEKRANPGLTVAVPPEALERAQAAFDAVIDGTAPGIPTREVRVTPGGTTMVPSEVLVLAQAAYDAVIARTSPGIPAYPPTPTFSPAPVRSPSPPPAPTERQRPAASKRILSPDVQAEADPKRRSARDLSVVCGSSKLLAPPTPATEYGSPFSSGDDGFLLGDEELGKASARQLLAKAGAACRGIEAVAGGQASRLNKADLAAINAQLRILMEIVGHCCITVEGQKTAATEMQRQHSMLDEARAREAARASRAEAEAERARSEAAAAGAAGGSVNEGWQTVNYARALKRAPKAPPLNIPPPPAATLAIYPAEGSELKSAEETKLALKKSVVPRELGAQIQTYIYPFSIFTTHLLSYSCIIDMTRILFFGDALGPTASAAANYFTNIKVGTNKLTSSEGTKMYTDAPAPADEI</sequence>
<protein>
    <submittedName>
        <fullName evidence="2">Uncharacterized protein</fullName>
    </submittedName>
</protein>
<evidence type="ECO:0000313" key="2">
    <source>
        <dbReference type="EMBL" id="CAB3254359.1"/>
    </source>
</evidence>
<feature type="region of interest" description="Disordered" evidence="1">
    <location>
        <begin position="277"/>
        <end position="298"/>
    </location>
</feature>
<dbReference type="Proteomes" id="UP000494256">
    <property type="component" value="Unassembled WGS sequence"/>
</dbReference>